<evidence type="ECO:0000256" key="4">
    <source>
        <dbReference type="ARBA" id="ARBA00023136"/>
    </source>
</evidence>
<evidence type="ECO:0000256" key="2">
    <source>
        <dbReference type="ARBA" id="ARBA00022692"/>
    </source>
</evidence>
<organism evidence="7 8">
    <name type="scientific">Parapedobacter indicus</name>
    <dbReference type="NCBI Taxonomy" id="1477437"/>
    <lineage>
        <taxon>Bacteria</taxon>
        <taxon>Pseudomonadati</taxon>
        <taxon>Bacteroidota</taxon>
        <taxon>Sphingobacteriia</taxon>
        <taxon>Sphingobacteriales</taxon>
        <taxon>Sphingobacteriaceae</taxon>
        <taxon>Parapedobacter</taxon>
    </lineage>
</organism>
<keyword evidence="2 5" id="KW-0812">Transmembrane</keyword>
<reference evidence="7 8" key="1">
    <citation type="submission" date="2016-10" db="EMBL/GenBank/DDBJ databases">
        <authorList>
            <person name="de Groot N.N."/>
        </authorList>
    </citation>
    <scope>NUCLEOTIDE SEQUENCE [LARGE SCALE GENOMIC DNA]</scope>
    <source>
        <strain evidence="7 8">RK1</strain>
    </source>
</reference>
<proteinExistence type="predicted"/>
<dbReference type="AlphaFoldDB" id="A0A1I3NF91"/>
<evidence type="ECO:0000256" key="3">
    <source>
        <dbReference type="ARBA" id="ARBA00022989"/>
    </source>
</evidence>
<dbReference type="InterPro" id="IPR010432">
    <property type="entry name" value="RDD"/>
</dbReference>
<evidence type="ECO:0000256" key="5">
    <source>
        <dbReference type="SAM" id="Phobius"/>
    </source>
</evidence>
<accession>A0A1I3NF91</accession>
<dbReference type="Proteomes" id="UP000198670">
    <property type="component" value="Unassembled WGS sequence"/>
</dbReference>
<keyword evidence="4 5" id="KW-0472">Membrane</keyword>
<gene>
    <name evidence="7" type="ORF">SAMN05444682_107186</name>
</gene>
<feature type="transmembrane region" description="Helical" evidence="5">
    <location>
        <begin position="57"/>
        <end position="76"/>
    </location>
</feature>
<comment type="subcellular location">
    <subcellularLocation>
        <location evidence="1">Membrane</location>
        <topology evidence="1">Multi-pass membrane protein</topology>
    </subcellularLocation>
</comment>
<evidence type="ECO:0000256" key="1">
    <source>
        <dbReference type="ARBA" id="ARBA00004141"/>
    </source>
</evidence>
<dbReference type="RefSeq" id="WP_090628199.1">
    <property type="nucleotide sequence ID" value="NZ_FOQO01000007.1"/>
</dbReference>
<feature type="transmembrane region" description="Helical" evidence="5">
    <location>
        <begin position="25"/>
        <end position="50"/>
    </location>
</feature>
<dbReference type="STRING" id="1477437.SAMN05444682_107186"/>
<protein>
    <submittedName>
        <fullName evidence="7">Uncharacterized membrane protein YckC, RDD family</fullName>
    </submittedName>
</protein>
<name>A0A1I3NF91_9SPHI</name>
<evidence type="ECO:0000313" key="7">
    <source>
        <dbReference type="EMBL" id="SFJ07802.1"/>
    </source>
</evidence>
<dbReference type="Pfam" id="PF06271">
    <property type="entry name" value="RDD"/>
    <property type="match status" value="1"/>
</dbReference>
<keyword evidence="8" id="KW-1185">Reference proteome</keyword>
<dbReference type="PANTHER" id="PTHR38480">
    <property type="entry name" value="SLR0254 PROTEIN"/>
    <property type="match status" value="1"/>
</dbReference>
<dbReference type="GO" id="GO:0016020">
    <property type="term" value="C:membrane"/>
    <property type="evidence" value="ECO:0007669"/>
    <property type="project" value="UniProtKB-SubCell"/>
</dbReference>
<dbReference type="EMBL" id="FOQO01000007">
    <property type="protein sequence ID" value="SFJ07802.1"/>
    <property type="molecule type" value="Genomic_DNA"/>
</dbReference>
<dbReference type="PANTHER" id="PTHR38480:SF1">
    <property type="entry name" value="SLR0254 PROTEIN"/>
    <property type="match status" value="1"/>
</dbReference>
<sequence>MDTIKVSTTQHVDIEYDVAGLGERIAARLIDMAIFILLYFLGIIFMAILADAGMGEIGIIVMLIIFGALYVFYDLISELFFNGQSVGKRAMKIKVISLDGAQPSLGQYLLRWTFRIVDFLLTSGLGALISVAVTTKKQRIGDIVANTTLIKTTPRTGLSAVAFKPSAENYEPHFQEVDLLNDRDIGLVHEVLSNYSKSGNSLLIYQLANKMKNHLNIEIPEGMDELNFLHTIVKDYNAITARDTN</sequence>
<evidence type="ECO:0000259" key="6">
    <source>
        <dbReference type="Pfam" id="PF06271"/>
    </source>
</evidence>
<evidence type="ECO:0000313" key="8">
    <source>
        <dbReference type="Proteomes" id="UP000198670"/>
    </source>
</evidence>
<dbReference type="OrthoDB" id="9814143at2"/>
<feature type="domain" description="RDD" evidence="6">
    <location>
        <begin position="18"/>
        <end position="146"/>
    </location>
</feature>
<keyword evidence="3 5" id="KW-1133">Transmembrane helix</keyword>